<evidence type="ECO:0000313" key="3">
    <source>
        <dbReference type="EMBL" id="MBD3923289.1"/>
    </source>
</evidence>
<dbReference type="EMBL" id="JACXYZ010000001">
    <property type="protein sequence ID" value="MBD3923289.1"/>
    <property type="molecule type" value="Genomic_DNA"/>
</dbReference>
<feature type="domain" description="ARG and Rhodanese-Phosphatase-superfamily-associated" evidence="2">
    <location>
        <begin position="4"/>
        <end position="270"/>
    </location>
</feature>
<evidence type="ECO:0000256" key="1">
    <source>
        <dbReference type="SAM" id="MobiDB-lite"/>
    </source>
</evidence>
<protein>
    <recommendedName>
        <fullName evidence="2">ARG and Rhodanese-Phosphatase-superfamily-associated domain-containing protein</fullName>
    </recommendedName>
</protein>
<organism evidence="3 4">
    <name type="scientific">Nocardioides cavernae</name>
    <dbReference type="NCBI Taxonomy" id="1921566"/>
    <lineage>
        <taxon>Bacteria</taxon>
        <taxon>Bacillati</taxon>
        <taxon>Actinomycetota</taxon>
        <taxon>Actinomycetes</taxon>
        <taxon>Propionibacteriales</taxon>
        <taxon>Nocardioidaceae</taxon>
        <taxon>Nocardioides</taxon>
    </lineage>
</organism>
<sequence>MMDLHVGRGTTRGAMTVFPLWTTSGGVGRYTTLAKHLDVSEVDSGPDVGTLMVGNLGKRPALVLEGQLFEGGWQHRMSMRSLMVGVHERIPVEVACVEQGRWSGERQQPSRGRRATPYVRDAARGGGDVQGEVWNRVARHTNGTPNLTGSLVEHLDRAAGGLTVWSDLRPLPGQSGVLIGIGGQPYVAEVFDSPQTLRRQFAAIVEAAALDAQWAPGVETPGRRARRFAERCGALRTELVGPAGIGEEVRGRSAYVDATSLTWEGRDVHTRLSNVRHPMLVAGCQGESRLR</sequence>
<dbReference type="Proteomes" id="UP000618818">
    <property type="component" value="Unassembled WGS sequence"/>
</dbReference>
<proteinExistence type="predicted"/>
<evidence type="ECO:0000259" key="2">
    <source>
        <dbReference type="Pfam" id="PF20208"/>
    </source>
</evidence>
<accession>A0ABR8N552</accession>
<evidence type="ECO:0000313" key="4">
    <source>
        <dbReference type="Proteomes" id="UP000618818"/>
    </source>
</evidence>
<dbReference type="Pfam" id="PF20208">
    <property type="entry name" value="ARPP-1"/>
    <property type="match status" value="1"/>
</dbReference>
<feature type="region of interest" description="Disordered" evidence="1">
    <location>
        <begin position="101"/>
        <end position="126"/>
    </location>
</feature>
<name>A0ABR8N552_9ACTN</name>
<gene>
    <name evidence="3" type="ORF">IEZ26_01540</name>
</gene>
<reference evidence="3 4" key="1">
    <citation type="submission" date="2020-09" db="EMBL/GenBank/DDBJ databases">
        <title>novel species in genus Nocardioides.</title>
        <authorList>
            <person name="Zhang G."/>
        </authorList>
    </citation>
    <scope>NUCLEOTIDE SEQUENCE [LARGE SCALE GENOMIC DNA]</scope>
    <source>
        <strain evidence="3 4">KCTC 39551</strain>
    </source>
</reference>
<dbReference type="RefSeq" id="WP_191193176.1">
    <property type="nucleotide sequence ID" value="NZ_JACXYZ010000001.1"/>
</dbReference>
<comment type="caution">
    <text evidence="3">The sequence shown here is derived from an EMBL/GenBank/DDBJ whole genome shotgun (WGS) entry which is preliminary data.</text>
</comment>
<dbReference type="InterPro" id="IPR046699">
    <property type="entry name" value="ARPP-1"/>
</dbReference>
<keyword evidence="4" id="KW-1185">Reference proteome</keyword>